<feature type="compositionally biased region" description="Basic residues" evidence="1">
    <location>
        <begin position="93"/>
        <end position="107"/>
    </location>
</feature>
<proteinExistence type="predicted"/>
<reference evidence="2" key="1">
    <citation type="journal article" date="2021" name="bioRxiv">
        <title>Whole Genome Assembly and Annotation of Northern Wild Rice, Zizania palustris L., Supports a Whole Genome Duplication in the Zizania Genus.</title>
        <authorList>
            <person name="Haas M."/>
            <person name="Kono T."/>
            <person name="Macchietto M."/>
            <person name="Millas R."/>
            <person name="McGilp L."/>
            <person name="Shao M."/>
            <person name="Duquette J."/>
            <person name="Hirsch C.N."/>
            <person name="Kimball J."/>
        </authorList>
    </citation>
    <scope>NUCLEOTIDE SEQUENCE</scope>
    <source>
        <tissue evidence="2">Fresh leaf tissue</tissue>
    </source>
</reference>
<dbReference type="OrthoDB" id="985902at2759"/>
<dbReference type="Pfam" id="PF06273">
    <property type="entry name" value="eIF-4B"/>
    <property type="match status" value="1"/>
</dbReference>
<keyword evidence="3" id="KW-1185">Reference proteome</keyword>
<feature type="compositionally biased region" description="Basic and acidic residues" evidence="1">
    <location>
        <begin position="40"/>
        <end position="55"/>
    </location>
</feature>
<reference evidence="2" key="2">
    <citation type="submission" date="2021-02" db="EMBL/GenBank/DDBJ databases">
        <authorList>
            <person name="Kimball J.A."/>
            <person name="Haas M.W."/>
            <person name="Macchietto M."/>
            <person name="Kono T."/>
            <person name="Duquette J."/>
            <person name="Shao M."/>
        </authorList>
    </citation>
    <scope>NUCLEOTIDE SEQUENCE</scope>
    <source>
        <tissue evidence="2">Fresh leaf tissue</tissue>
    </source>
</reference>
<evidence type="ECO:0000313" key="2">
    <source>
        <dbReference type="EMBL" id="KAG8052058.1"/>
    </source>
</evidence>
<evidence type="ECO:0000256" key="1">
    <source>
        <dbReference type="SAM" id="MobiDB-lite"/>
    </source>
</evidence>
<dbReference type="PANTHER" id="PTHR32091">
    <property type="entry name" value="EUKARYOTIC TRANSLATION INITIATION FACTOR 4B"/>
    <property type="match status" value="1"/>
</dbReference>
<dbReference type="GO" id="GO:0003743">
    <property type="term" value="F:translation initiation factor activity"/>
    <property type="evidence" value="ECO:0007669"/>
    <property type="project" value="InterPro"/>
</dbReference>
<sequence>MDRQGGSVKPARRFSFSWADEVEREEEKQRQQEEEEVEDENRPSRLGGETREKTTKANPFGAARPREVVLAEKGVDWRARDGDRELDASRRGSATRRRRMQHSKRHAAASLAPTRRHDDSNPASPLKIIVPTVSYGSAWGGKRKYAGRQELQRQVADHGRRIFGQLNIGDRGDISHWTSGDNRSRIGTELIEASNAAAVGAEIRDSKATVSAGTEKNDGCGARQRRRRMSGRKMGSNKAKKQQTLIH</sequence>
<dbReference type="GO" id="GO:0003729">
    <property type="term" value="F:mRNA binding"/>
    <property type="evidence" value="ECO:0007669"/>
    <property type="project" value="TreeGrafter"/>
</dbReference>
<accession>A0A8J5RVH5</accession>
<dbReference type="InterPro" id="IPR010433">
    <property type="entry name" value="EIF-4B_pln"/>
</dbReference>
<dbReference type="Proteomes" id="UP000729402">
    <property type="component" value="Unassembled WGS sequence"/>
</dbReference>
<dbReference type="AlphaFoldDB" id="A0A8J5RVH5"/>
<evidence type="ECO:0000313" key="3">
    <source>
        <dbReference type="Proteomes" id="UP000729402"/>
    </source>
</evidence>
<comment type="caution">
    <text evidence="2">The sequence shown here is derived from an EMBL/GenBank/DDBJ whole genome shotgun (WGS) entry which is preliminary data.</text>
</comment>
<dbReference type="EMBL" id="JAAALK010000288">
    <property type="protein sequence ID" value="KAG8052058.1"/>
    <property type="molecule type" value="Genomic_DNA"/>
</dbReference>
<organism evidence="2 3">
    <name type="scientific">Zizania palustris</name>
    <name type="common">Northern wild rice</name>
    <dbReference type="NCBI Taxonomy" id="103762"/>
    <lineage>
        <taxon>Eukaryota</taxon>
        <taxon>Viridiplantae</taxon>
        <taxon>Streptophyta</taxon>
        <taxon>Embryophyta</taxon>
        <taxon>Tracheophyta</taxon>
        <taxon>Spermatophyta</taxon>
        <taxon>Magnoliopsida</taxon>
        <taxon>Liliopsida</taxon>
        <taxon>Poales</taxon>
        <taxon>Poaceae</taxon>
        <taxon>BOP clade</taxon>
        <taxon>Oryzoideae</taxon>
        <taxon>Oryzeae</taxon>
        <taxon>Zizaniinae</taxon>
        <taxon>Zizania</taxon>
    </lineage>
</organism>
<dbReference type="PANTHER" id="PTHR32091:SF25">
    <property type="entry name" value="OS01G0306100 PROTEIN"/>
    <property type="match status" value="1"/>
</dbReference>
<protein>
    <submittedName>
        <fullName evidence="2">Uncharacterized protein</fullName>
    </submittedName>
</protein>
<gene>
    <name evidence="2" type="ORF">GUJ93_ZPchr0001g32493</name>
</gene>
<feature type="region of interest" description="Disordered" evidence="1">
    <location>
        <begin position="207"/>
        <end position="247"/>
    </location>
</feature>
<name>A0A8J5RVH5_ZIZPA</name>
<feature type="region of interest" description="Disordered" evidence="1">
    <location>
        <begin position="1"/>
        <end position="125"/>
    </location>
</feature>
<feature type="compositionally biased region" description="Basic and acidic residues" evidence="1">
    <location>
        <begin position="64"/>
        <end position="90"/>
    </location>
</feature>